<evidence type="ECO:0000313" key="2">
    <source>
        <dbReference type="EMBL" id="EGT57345.1"/>
    </source>
</evidence>
<dbReference type="PANTHER" id="PTHR22744">
    <property type="entry name" value="HELIX LOOP HELIX PROTEIN 21-RELATED"/>
    <property type="match status" value="1"/>
</dbReference>
<dbReference type="Pfam" id="PF00651">
    <property type="entry name" value="BTB"/>
    <property type="match status" value="1"/>
</dbReference>
<proteinExistence type="predicted"/>
<reference evidence="3" key="1">
    <citation type="submission" date="2011-07" db="EMBL/GenBank/DDBJ databases">
        <authorList>
            <consortium name="Caenorhabditis brenneri Sequencing and Analysis Consortium"/>
            <person name="Wilson R.K."/>
        </authorList>
    </citation>
    <scope>NUCLEOTIDE SEQUENCE [LARGE SCALE GENOMIC DNA]</scope>
    <source>
        <strain evidence="3">PB2801</strain>
    </source>
</reference>
<keyword evidence="3" id="KW-1185">Reference proteome</keyword>
<dbReference type="Proteomes" id="UP000008068">
    <property type="component" value="Unassembled WGS sequence"/>
</dbReference>
<dbReference type="PROSITE" id="PS50097">
    <property type="entry name" value="BTB"/>
    <property type="match status" value="1"/>
</dbReference>
<evidence type="ECO:0000313" key="3">
    <source>
        <dbReference type="Proteomes" id="UP000008068"/>
    </source>
</evidence>
<dbReference type="Gene3D" id="3.30.710.10">
    <property type="entry name" value="Potassium Channel Kv1.1, Chain A"/>
    <property type="match status" value="1"/>
</dbReference>
<protein>
    <recommendedName>
        <fullName evidence="1">BTB domain-containing protein</fullName>
    </recommendedName>
</protein>
<feature type="domain" description="BTB" evidence="1">
    <location>
        <begin position="140"/>
        <end position="200"/>
    </location>
</feature>
<gene>
    <name evidence="2" type="ORF">CAEBREN_08600</name>
</gene>
<dbReference type="InParanoid" id="G0NC81"/>
<dbReference type="EMBL" id="GL379861">
    <property type="protein sequence ID" value="EGT57345.1"/>
    <property type="molecule type" value="Genomic_DNA"/>
</dbReference>
<dbReference type="AlphaFoldDB" id="G0NC81"/>
<dbReference type="HOGENOM" id="CLU_036654_0_1_1"/>
<dbReference type="InterPro" id="IPR011333">
    <property type="entry name" value="SKP1/BTB/POZ_sf"/>
</dbReference>
<dbReference type="InterPro" id="IPR000210">
    <property type="entry name" value="BTB/POZ_dom"/>
</dbReference>
<dbReference type="OrthoDB" id="684045at2759"/>
<dbReference type="STRING" id="135651.G0NC81"/>
<name>G0NC81_CAEBE</name>
<dbReference type="PANTHER" id="PTHR22744:SF14">
    <property type="entry name" value="BTB DOMAIN-CONTAINING PROTEIN-RELATED"/>
    <property type="match status" value="1"/>
</dbReference>
<evidence type="ECO:0000259" key="1">
    <source>
        <dbReference type="PROSITE" id="PS50097"/>
    </source>
</evidence>
<accession>G0NC81</accession>
<organism evidence="3">
    <name type="scientific">Caenorhabditis brenneri</name>
    <name type="common">Nematode worm</name>
    <dbReference type="NCBI Taxonomy" id="135651"/>
    <lineage>
        <taxon>Eukaryota</taxon>
        <taxon>Metazoa</taxon>
        <taxon>Ecdysozoa</taxon>
        <taxon>Nematoda</taxon>
        <taxon>Chromadorea</taxon>
        <taxon>Rhabditida</taxon>
        <taxon>Rhabditina</taxon>
        <taxon>Rhabditomorpha</taxon>
        <taxon>Rhabditoidea</taxon>
        <taxon>Rhabditidae</taxon>
        <taxon>Peloderinae</taxon>
        <taxon>Caenorhabditis</taxon>
    </lineage>
</organism>
<dbReference type="SUPFAM" id="SSF54695">
    <property type="entry name" value="POZ domain"/>
    <property type="match status" value="1"/>
</dbReference>
<sequence length="311" mass="36438">MSNEQLVLTYQSELVTVNNKKRGEDYPERLNDSVECTYNVKRSSTSIKNSWKFYLDEQILARLISFKGTVALYQTDIAGNKQLGAQSEMRYPEPTSIDIYYHHPEAWRTKQMSYELKVILELSPPYNPVTDAAFEKSEQNDTALEIEGQILFVNEELLYSNSDYFRHIFTEIYTDGMIAPIPIGLCTLNEFKFFMCTFYDIVENGIKDHQIVKILEMATRFQFSNLLSRICNHLTSESKIDKVKILWFMEKYRLSITIPDVMGQTPMSYLDTMCFRKFFAELSQETHMSILINYHQQMECTDAVNWDMDDI</sequence>
<dbReference type="OMA" id="HIFTEIY"/>